<dbReference type="CDD" id="cd06455">
    <property type="entry name" value="M3A_TOP"/>
    <property type="match status" value="1"/>
</dbReference>
<keyword evidence="10" id="KW-1185">Reference proteome</keyword>
<reference evidence="9 10" key="1">
    <citation type="journal article" date="2016" name="Genome Biol. Evol.">
        <title>Divergent and convergent evolution of fungal pathogenicity.</title>
        <authorList>
            <person name="Shang Y."/>
            <person name="Xiao G."/>
            <person name="Zheng P."/>
            <person name="Cen K."/>
            <person name="Zhan S."/>
            <person name="Wang C."/>
        </authorList>
    </citation>
    <scope>NUCLEOTIDE SEQUENCE [LARGE SCALE GENOMIC DNA]</scope>
    <source>
        <strain evidence="9 10">RCEF 1005</strain>
    </source>
</reference>
<sequence length="729" mass="83283">MSTVFQEPPQAPPLFNYTADTVNQLARSIVDTRRKLLDKIASTITRETATFENVVEAIARDYDYASINTRLIYFYTKAASTEELRDACRKADDELDDYEIDSSTREDVFQLIDAVHSKRGRLSLCPEDLRLIERMHKQSISDGLGIVPGPKRDHFKKIRARVDALQAKYKKNLVEERGFIWLERHELSGVTEDVICTLEQANSEDSQKLRLTFKYPHLRPVLRHATDPDVRQRVWLANQNKVSRGTIQTADLIFFNMMQCPENAALFNETILLRDEAARMLGFKSHATRKLRGSMAKNPEKVWAFLTELQSPLTLAAEKELSNLRGIKARDCIARGLKNDGNFYFWDLDYYERLMLESQHGVDFLQIAEYFPLDNTVSAMLNIFESLMGLTFVKLGSQALARLSPTGQADDVRWHRDNLVFSAWERGIDCEQDDTVKFLGYLYMDLHPREGKYGHLAQYNLQPGFTLRDGTRHYPAAALLCNYSLPTADKPALLKHSEVVNLFHELGHAIHNLSSKTLYCKLHGTANPRDFVEAPSQMLEHWCWTPSVLKSVSRHWNTGQNLPDALIDGLVATKNVNSALADLRDLQLALFDMKCHDPESHDQLESLSPTSLYQELLTSTTLLQGPDLKLTNEDWSHGYANHVHLMGGYDAGYYGYLYSKVFSTDMFYSAFRMNPMDERQGRKYRQSVLEYGSSRDELQGLTEFLGREPSSEAFHQELGIADYIGILNS</sequence>
<evidence type="ECO:0000256" key="1">
    <source>
        <dbReference type="ARBA" id="ARBA00006040"/>
    </source>
</evidence>
<evidence type="ECO:0000313" key="9">
    <source>
        <dbReference type="EMBL" id="OAA75483.1"/>
    </source>
</evidence>
<keyword evidence="3 7" id="KW-0479">Metal-binding</keyword>
<dbReference type="Gene3D" id="1.10.1370.10">
    <property type="entry name" value="Neurolysin, domain 3"/>
    <property type="match status" value="1"/>
</dbReference>
<evidence type="ECO:0000259" key="8">
    <source>
        <dbReference type="Pfam" id="PF01432"/>
    </source>
</evidence>
<dbReference type="InterPro" id="IPR001567">
    <property type="entry name" value="Pept_M3A_M3B_dom"/>
</dbReference>
<comment type="similarity">
    <text evidence="1 7">Belongs to the peptidase M3 family.</text>
</comment>
<dbReference type="SUPFAM" id="SSF55486">
    <property type="entry name" value="Metalloproteases ('zincins'), catalytic domain"/>
    <property type="match status" value="1"/>
</dbReference>
<dbReference type="Gene3D" id="3.40.390.10">
    <property type="entry name" value="Collagenase (Catalytic Domain)"/>
    <property type="match status" value="1"/>
</dbReference>
<keyword evidence="4 7" id="KW-0378">Hydrolase</keyword>
<dbReference type="Pfam" id="PF01432">
    <property type="entry name" value="Peptidase_M3"/>
    <property type="match status" value="1"/>
</dbReference>
<dbReference type="PANTHER" id="PTHR11804">
    <property type="entry name" value="PROTEASE M3 THIMET OLIGOPEPTIDASE-RELATED"/>
    <property type="match status" value="1"/>
</dbReference>
<dbReference type="GO" id="GO:0046872">
    <property type="term" value="F:metal ion binding"/>
    <property type="evidence" value="ECO:0007669"/>
    <property type="project" value="UniProtKB-UniRule"/>
</dbReference>
<dbReference type="GO" id="GO:0004222">
    <property type="term" value="F:metalloendopeptidase activity"/>
    <property type="evidence" value="ECO:0007669"/>
    <property type="project" value="InterPro"/>
</dbReference>
<keyword evidence="5 7" id="KW-0862">Zinc</keyword>
<dbReference type="EMBL" id="AZHF01000005">
    <property type="protein sequence ID" value="OAA75483.1"/>
    <property type="molecule type" value="Genomic_DNA"/>
</dbReference>
<dbReference type="InterPro" id="IPR024080">
    <property type="entry name" value="Neurolysin/TOP_N"/>
</dbReference>
<comment type="cofactor">
    <cofactor evidence="7">
        <name>Zn(2+)</name>
        <dbReference type="ChEBI" id="CHEBI:29105"/>
    </cofactor>
    <text evidence="7">Binds 1 zinc ion.</text>
</comment>
<dbReference type="FunFam" id="3.40.390.10:FF:000074">
    <property type="entry name" value="Metalloprotease"/>
    <property type="match status" value="1"/>
</dbReference>
<dbReference type="PANTHER" id="PTHR11804:SF84">
    <property type="entry name" value="SACCHAROLYSIN"/>
    <property type="match status" value="1"/>
</dbReference>
<evidence type="ECO:0000256" key="4">
    <source>
        <dbReference type="ARBA" id="ARBA00022801"/>
    </source>
</evidence>
<dbReference type="AlphaFoldDB" id="A0A168FQ72"/>
<evidence type="ECO:0000256" key="3">
    <source>
        <dbReference type="ARBA" id="ARBA00022723"/>
    </source>
</evidence>
<gene>
    <name evidence="9" type="ORF">LEL_07471</name>
</gene>
<comment type="caution">
    <text evidence="9">The sequence shown here is derived from an EMBL/GenBank/DDBJ whole genome shotgun (WGS) entry which is preliminary data.</text>
</comment>
<protein>
    <submittedName>
        <fullName evidence="9">Peptidase family M3</fullName>
    </submittedName>
</protein>
<keyword evidence="2 7" id="KW-0645">Protease</keyword>
<dbReference type="GO" id="GO:0005758">
    <property type="term" value="C:mitochondrial intermembrane space"/>
    <property type="evidence" value="ECO:0007669"/>
    <property type="project" value="TreeGrafter"/>
</dbReference>
<dbReference type="InterPro" id="IPR024077">
    <property type="entry name" value="Neurolysin/TOP_dom2"/>
</dbReference>
<evidence type="ECO:0000256" key="6">
    <source>
        <dbReference type="ARBA" id="ARBA00023049"/>
    </source>
</evidence>
<evidence type="ECO:0000256" key="2">
    <source>
        <dbReference type="ARBA" id="ARBA00022670"/>
    </source>
</evidence>
<evidence type="ECO:0000256" key="5">
    <source>
        <dbReference type="ARBA" id="ARBA00022833"/>
    </source>
</evidence>
<evidence type="ECO:0000256" key="7">
    <source>
        <dbReference type="RuleBase" id="RU003435"/>
    </source>
</evidence>
<dbReference type="Proteomes" id="UP000076881">
    <property type="component" value="Unassembled WGS sequence"/>
</dbReference>
<dbReference type="OrthoDB" id="534666at2759"/>
<evidence type="ECO:0000313" key="10">
    <source>
        <dbReference type="Proteomes" id="UP000076881"/>
    </source>
</evidence>
<dbReference type="Gene3D" id="1.20.1050.40">
    <property type="entry name" value="Endopeptidase. Chain P, domain 1"/>
    <property type="match status" value="1"/>
</dbReference>
<proteinExistence type="inferred from homology"/>
<accession>A0A168FQ72</accession>
<dbReference type="InterPro" id="IPR045090">
    <property type="entry name" value="Pept_M3A_M3B"/>
</dbReference>
<dbReference type="GO" id="GO:0006508">
    <property type="term" value="P:proteolysis"/>
    <property type="evidence" value="ECO:0007669"/>
    <property type="project" value="UniProtKB-KW"/>
</dbReference>
<name>A0A168FQ72_CORDF</name>
<keyword evidence="6 7" id="KW-0482">Metalloprotease</keyword>
<feature type="domain" description="Peptidase M3A/M3B catalytic" evidence="8">
    <location>
        <begin position="222"/>
        <end position="719"/>
    </location>
</feature>
<organism evidence="9 10">
    <name type="scientific">Akanthomyces lecanii RCEF 1005</name>
    <dbReference type="NCBI Taxonomy" id="1081108"/>
    <lineage>
        <taxon>Eukaryota</taxon>
        <taxon>Fungi</taxon>
        <taxon>Dikarya</taxon>
        <taxon>Ascomycota</taxon>
        <taxon>Pezizomycotina</taxon>
        <taxon>Sordariomycetes</taxon>
        <taxon>Hypocreomycetidae</taxon>
        <taxon>Hypocreales</taxon>
        <taxon>Cordycipitaceae</taxon>
        <taxon>Akanthomyces</taxon>
        <taxon>Cordyceps confragosa</taxon>
    </lineage>
</organism>
<dbReference type="GO" id="GO:0006518">
    <property type="term" value="P:peptide metabolic process"/>
    <property type="evidence" value="ECO:0007669"/>
    <property type="project" value="TreeGrafter"/>
</dbReference>
<dbReference type="InterPro" id="IPR024079">
    <property type="entry name" value="MetalloPept_cat_dom_sf"/>
</dbReference>